<comment type="caution">
    <text evidence="12">The sequence shown here is derived from an EMBL/GenBank/DDBJ whole genome shotgun (WGS) entry which is preliminary data.</text>
</comment>
<keyword evidence="4" id="KW-0336">GPI-anchor</keyword>
<evidence type="ECO:0000256" key="5">
    <source>
        <dbReference type="ARBA" id="ARBA00022729"/>
    </source>
</evidence>
<dbReference type="EMBL" id="CAEQ01002151">
    <property type="protein sequence ID" value="CCD16062.1"/>
    <property type="molecule type" value="Genomic_DNA"/>
</dbReference>
<comment type="function">
    <text evidence="1">VSG forms a coat on the surface of the parasite. The trypanosome evades the immune response of the host by expressing a series of antigenically distinct VSGs from an estimated 1000 VSG genes.</text>
</comment>
<keyword evidence="8" id="KW-0449">Lipoprotein</keyword>
<feature type="compositionally biased region" description="Basic and acidic residues" evidence="9">
    <location>
        <begin position="262"/>
        <end position="289"/>
    </location>
</feature>
<comment type="subcellular location">
    <subcellularLocation>
        <location evidence="2">Cell membrane</location>
        <topology evidence="2">Lipid-anchor</topology>
        <topology evidence="2">GPI-anchor</topology>
    </subcellularLocation>
</comment>
<accession>F9WFI8</accession>
<evidence type="ECO:0000313" key="12">
    <source>
        <dbReference type="EMBL" id="CCD16062.1"/>
    </source>
</evidence>
<evidence type="ECO:0000256" key="9">
    <source>
        <dbReference type="SAM" id="MobiDB-lite"/>
    </source>
</evidence>
<gene>
    <name evidence="12" type="ORF">TCIL3000_0_10280</name>
</gene>
<proteinExistence type="predicted"/>
<feature type="chain" id="PRO_5003394733" evidence="10">
    <location>
        <begin position="18"/>
        <end position="337"/>
    </location>
</feature>
<name>F9WFI8_TRYCI</name>
<dbReference type="AlphaFoldDB" id="F9WFI8"/>
<evidence type="ECO:0000256" key="8">
    <source>
        <dbReference type="ARBA" id="ARBA00023288"/>
    </source>
</evidence>
<evidence type="ECO:0000256" key="6">
    <source>
        <dbReference type="ARBA" id="ARBA00023136"/>
    </source>
</evidence>
<evidence type="ECO:0000256" key="2">
    <source>
        <dbReference type="ARBA" id="ARBA00004609"/>
    </source>
</evidence>
<evidence type="ECO:0000256" key="4">
    <source>
        <dbReference type="ARBA" id="ARBA00022622"/>
    </source>
</evidence>
<keyword evidence="6" id="KW-0472">Membrane</keyword>
<evidence type="ECO:0000256" key="3">
    <source>
        <dbReference type="ARBA" id="ARBA00022475"/>
    </source>
</evidence>
<keyword evidence="3" id="KW-1003">Cell membrane</keyword>
<evidence type="ECO:0000256" key="7">
    <source>
        <dbReference type="ARBA" id="ARBA00023180"/>
    </source>
</evidence>
<dbReference type="Pfam" id="PF13206">
    <property type="entry name" value="VSG_B"/>
    <property type="match status" value="1"/>
</dbReference>
<dbReference type="GO" id="GO:0005886">
    <property type="term" value="C:plasma membrane"/>
    <property type="evidence" value="ECO:0007669"/>
    <property type="project" value="UniProtKB-SubCell"/>
</dbReference>
<feature type="domain" description="Trypanosome variant surface glycoprotein B-type N-terminal" evidence="11">
    <location>
        <begin position="46"/>
        <end position="269"/>
    </location>
</feature>
<feature type="compositionally biased region" description="Low complexity" evidence="9">
    <location>
        <begin position="291"/>
        <end position="301"/>
    </location>
</feature>
<keyword evidence="13" id="KW-1185">Reference proteome</keyword>
<protein>
    <submittedName>
        <fullName evidence="12">Variant surface glycoprotein</fullName>
    </submittedName>
</protein>
<evidence type="ECO:0000256" key="10">
    <source>
        <dbReference type="SAM" id="SignalP"/>
    </source>
</evidence>
<dbReference type="VEuPathDB" id="TriTrypDB:TcIL3000_0_10280"/>
<evidence type="ECO:0000259" key="11">
    <source>
        <dbReference type="Pfam" id="PF13206"/>
    </source>
</evidence>
<feature type="signal peptide" evidence="10">
    <location>
        <begin position="1"/>
        <end position="17"/>
    </location>
</feature>
<evidence type="ECO:0000313" key="13">
    <source>
        <dbReference type="Proteomes" id="UP000000702"/>
    </source>
</evidence>
<sequence length="337" mass="37290">MRMKIWIVLLGFVRVIADDNSGKTEYNLEPYRELCSLLKIAVGNWVEVQKRDPSDPLKRALGRTIFGSTDGGSLDDLKGLPADYTKGGAERGNFCGQPYSEPGYFSAPHRWSGHSAPHNLVCLCTKGENGYPVNISENHDTLCGKTSDALGAGTEGWTKSGSGKTQMEATWKEVVTHCLDGEVGKDLQKALKTFTGNLVNKPEMANPNRYQLGYGEPGDVYTCTGSPPRGVCVMYYNSTDPTKPQPWWSDLEKAIKEDEVIQEQKRLQQEEKRKKEEEAARQDSPKAEVPKSTLLTTNNTEESNKDNLTDTIRKFNIKSGTPITPPSTWLLSAAILI</sequence>
<dbReference type="GO" id="GO:0098552">
    <property type="term" value="C:side of membrane"/>
    <property type="evidence" value="ECO:0007669"/>
    <property type="project" value="UniProtKB-KW"/>
</dbReference>
<organism evidence="12 13">
    <name type="scientific">Trypanosoma congolense (strain IL3000)</name>
    <dbReference type="NCBI Taxonomy" id="1068625"/>
    <lineage>
        <taxon>Eukaryota</taxon>
        <taxon>Discoba</taxon>
        <taxon>Euglenozoa</taxon>
        <taxon>Kinetoplastea</taxon>
        <taxon>Metakinetoplastina</taxon>
        <taxon>Trypanosomatida</taxon>
        <taxon>Trypanosomatidae</taxon>
        <taxon>Trypanosoma</taxon>
        <taxon>Nannomonas</taxon>
    </lineage>
</organism>
<evidence type="ECO:0000256" key="1">
    <source>
        <dbReference type="ARBA" id="ARBA00002523"/>
    </source>
</evidence>
<keyword evidence="5 10" id="KW-0732">Signal</keyword>
<feature type="region of interest" description="Disordered" evidence="9">
    <location>
        <begin position="262"/>
        <end position="309"/>
    </location>
</feature>
<dbReference type="Proteomes" id="UP000000702">
    <property type="component" value="Unassembled WGS sequence"/>
</dbReference>
<reference evidence="13" key="1">
    <citation type="submission" date="2011-07" db="EMBL/GenBank/DDBJ databases">
        <title>Divergent evolution of antigenic variation in African trypanosomes.</title>
        <authorList>
            <person name="Jackson A.P."/>
            <person name="Berry A."/>
            <person name="Allison H.C."/>
            <person name="Burton P."/>
            <person name="Anderson J."/>
            <person name="Aslett M."/>
            <person name="Brown R."/>
            <person name="Corton N."/>
            <person name="Harris D."/>
            <person name="Hauser H."/>
            <person name="Gamble J."/>
            <person name="Gilderthorp R."/>
            <person name="McQuillan J."/>
            <person name="Quail M.A."/>
            <person name="Sanders M."/>
            <person name="Van Tonder A."/>
            <person name="Ginger M.L."/>
            <person name="Donelson J.E."/>
            <person name="Field M.C."/>
            <person name="Barry J.D."/>
            <person name="Berriman M."/>
            <person name="Hertz-Fowler C."/>
        </authorList>
    </citation>
    <scope>NUCLEOTIDE SEQUENCE [LARGE SCALE GENOMIC DNA]</scope>
    <source>
        <strain evidence="13">IL3000</strain>
    </source>
</reference>
<dbReference type="InterPro" id="IPR025932">
    <property type="entry name" value="Trypano_VSG_B_N_dom"/>
</dbReference>
<keyword evidence="7" id="KW-0325">Glycoprotein</keyword>
<reference evidence="12 13" key="2">
    <citation type="journal article" date="2012" name="Proc. Natl. Acad. Sci. U.S.A.">
        <title>Antigenic diversity is generated by distinct evolutionary mechanisms in African trypanosome species.</title>
        <authorList>
            <person name="Jackson A.P."/>
            <person name="Berry A."/>
            <person name="Aslett M."/>
            <person name="Allison H.C."/>
            <person name="Burton P."/>
            <person name="Vavrova-Anderson J."/>
            <person name="Brown R."/>
            <person name="Browne H."/>
            <person name="Corton N."/>
            <person name="Hauser H."/>
            <person name="Gamble J."/>
            <person name="Gilderthorp R."/>
            <person name="Marcello L."/>
            <person name="McQuillan J."/>
            <person name="Otto T.D."/>
            <person name="Quail M.A."/>
            <person name="Sanders M.J."/>
            <person name="van Tonder A."/>
            <person name="Ginger M.L."/>
            <person name="Field M.C."/>
            <person name="Barry J.D."/>
            <person name="Hertz-Fowler C."/>
            <person name="Berriman M."/>
        </authorList>
    </citation>
    <scope>NUCLEOTIDE SEQUENCE [LARGE SCALE GENOMIC DNA]</scope>
    <source>
        <strain evidence="12 13">IL3000</strain>
    </source>
</reference>